<evidence type="ECO:0000313" key="4">
    <source>
        <dbReference type="Proteomes" id="UP000647183"/>
    </source>
</evidence>
<dbReference type="RefSeq" id="WP_191729330.1">
    <property type="nucleotide sequence ID" value="NZ_JACSQJ010000004.1"/>
</dbReference>
<protein>
    <submittedName>
        <fullName evidence="3">SPOR domain-containing protein</fullName>
    </submittedName>
</protein>
<evidence type="ECO:0000259" key="2">
    <source>
        <dbReference type="Pfam" id="PF05036"/>
    </source>
</evidence>
<gene>
    <name evidence="3" type="ORF">H9645_08785</name>
</gene>
<proteinExistence type="predicted"/>
<feature type="domain" description="SPOR" evidence="2">
    <location>
        <begin position="158"/>
        <end position="227"/>
    </location>
</feature>
<evidence type="ECO:0000256" key="1">
    <source>
        <dbReference type="SAM" id="MobiDB-lite"/>
    </source>
</evidence>
<organism evidence="3 4">
    <name type="scientific">Luteimonas colneyensis</name>
    <dbReference type="NCBI Taxonomy" id="2762230"/>
    <lineage>
        <taxon>Bacteria</taxon>
        <taxon>Pseudomonadati</taxon>
        <taxon>Pseudomonadota</taxon>
        <taxon>Gammaproteobacteria</taxon>
        <taxon>Lysobacterales</taxon>
        <taxon>Lysobacteraceae</taxon>
        <taxon>Luteimonas</taxon>
    </lineage>
</organism>
<dbReference type="EMBL" id="JACSQJ010000004">
    <property type="protein sequence ID" value="MBD7988123.1"/>
    <property type="molecule type" value="Genomic_DNA"/>
</dbReference>
<feature type="region of interest" description="Disordered" evidence="1">
    <location>
        <begin position="51"/>
        <end position="85"/>
    </location>
</feature>
<reference evidence="3 4" key="1">
    <citation type="submission" date="2020-08" db="EMBL/GenBank/DDBJ databases">
        <title>A Genomic Blueprint of the Chicken Gut Microbiome.</title>
        <authorList>
            <person name="Gilroy R."/>
            <person name="Ravi A."/>
            <person name="Getino M."/>
            <person name="Pursley I."/>
            <person name="Horton D.L."/>
            <person name="Alikhan N.-F."/>
            <person name="Baker D."/>
            <person name="Gharbi K."/>
            <person name="Hall N."/>
            <person name="Watson M."/>
            <person name="Adriaenssens E.M."/>
            <person name="Foster-Nyarko E."/>
            <person name="Jarju S."/>
            <person name="Secka A."/>
            <person name="Antonio M."/>
            <person name="Oren A."/>
            <person name="Chaudhuri R."/>
            <person name="La Ragione R.M."/>
            <person name="Hildebrand F."/>
            <person name="Pallen M.J."/>
        </authorList>
    </citation>
    <scope>NUCLEOTIDE SEQUENCE [LARGE SCALE GENOMIC DNA]</scope>
    <source>
        <strain evidence="3 4">Sa2BVA3</strain>
    </source>
</reference>
<sequence>MPARALLVLLVMLNFGVATWWLLRPGPLPPTPWIQPEGVQPLRLLGEADDGADRAAAGQAPEIAGNPDVAAGPGAEGADPAEAAVPQPVAEPAPAAAASATGVPGVDAVSVAVAPAPASPLRCLSFGPYADAASVAAARGALQPLGATRTRVRDVVDAPRGWRVAMAPQSDRAAADALAVRIREAGFDDLLVIPSGDEANAIALGRYGSEPAARRREAALRGAGFPAQAQPLGEASTRHWLDFAAGPTFDAAAARTTAGAAEAREIDCADVVAVASR</sequence>
<dbReference type="Proteomes" id="UP000647183">
    <property type="component" value="Unassembled WGS sequence"/>
</dbReference>
<dbReference type="InterPro" id="IPR007730">
    <property type="entry name" value="SPOR-like_dom"/>
</dbReference>
<comment type="caution">
    <text evidence="3">The sequence shown here is derived from an EMBL/GenBank/DDBJ whole genome shotgun (WGS) entry which is preliminary data.</text>
</comment>
<dbReference type="Pfam" id="PF05036">
    <property type="entry name" value="SPOR"/>
    <property type="match status" value="1"/>
</dbReference>
<accession>A0ABR8UK08</accession>
<evidence type="ECO:0000313" key="3">
    <source>
        <dbReference type="EMBL" id="MBD7988123.1"/>
    </source>
</evidence>
<keyword evidence="4" id="KW-1185">Reference proteome</keyword>
<name>A0ABR8UK08_9GAMM</name>
<feature type="compositionally biased region" description="Low complexity" evidence="1">
    <location>
        <begin position="67"/>
        <end position="85"/>
    </location>
</feature>